<dbReference type="EnsemblMetazoa" id="SMAR008701-RA">
    <property type="protein sequence ID" value="SMAR008701-PA"/>
    <property type="gene ID" value="SMAR008701"/>
</dbReference>
<dbReference type="eggNOG" id="ENOG502S9YR">
    <property type="taxonomic scope" value="Eukaryota"/>
</dbReference>
<keyword evidence="4" id="KW-0812">Transmembrane</keyword>
<dbReference type="PANTHER" id="PTHR16514:SF3">
    <property type="entry name" value="LOW-DENSITY LIPOPROTEIN RECEPTOR CLASS A DOMAIN-CONTAINING PROTEIN 4-LIKE ISOFORM X1"/>
    <property type="match status" value="1"/>
</dbReference>
<dbReference type="GO" id="GO:0009968">
    <property type="term" value="P:negative regulation of signal transduction"/>
    <property type="evidence" value="ECO:0007669"/>
    <property type="project" value="UniProtKB-KW"/>
</dbReference>
<dbReference type="STRING" id="126957.T1J504"/>
<evidence type="ECO:0000256" key="8">
    <source>
        <dbReference type="ARBA" id="ARBA00023136"/>
    </source>
</evidence>
<dbReference type="AlphaFoldDB" id="T1J504"/>
<evidence type="ECO:0000256" key="3">
    <source>
        <dbReference type="ARBA" id="ARBA00009908"/>
    </source>
</evidence>
<dbReference type="Proteomes" id="UP000014500">
    <property type="component" value="Unassembled WGS sequence"/>
</dbReference>
<evidence type="ECO:0000256" key="9">
    <source>
        <dbReference type="SAM" id="MobiDB-lite"/>
    </source>
</evidence>
<dbReference type="GO" id="GO:0000139">
    <property type="term" value="C:Golgi membrane"/>
    <property type="evidence" value="ECO:0007669"/>
    <property type="project" value="TreeGrafter"/>
</dbReference>
<dbReference type="EMBL" id="JH431850">
    <property type="status" value="NOT_ANNOTATED_CDS"/>
    <property type="molecule type" value="Genomic_DNA"/>
</dbReference>
<comment type="subcellular location">
    <subcellularLocation>
        <location evidence="1">Early endosome membrane</location>
    </subcellularLocation>
    <subcellularLocation>
        <location evidence="2">Endosome membrane</location>
        <topology evidence="2">Single-pass membrane protein</topology>
    </subcellularLocation>
</comment>
<reference evidence="11" key="1">
    <citation type="submission" date="2011-05" db="EMBL/GenBank/DDBJ databases">
        <authorList>
            <person name="Richards S.R."/>
            <person name="Qu J."/>
            <person name="Jiang H."/>
            <person name="Jhangiani S.N."/>
            <person name="Agravi P."/>
            <person name="Goodspeed R."/>
            <person name="Gross S."/>
            <person name="Mandapat C."/>
            <person name="Jackson L."/>
            <person name="Mathew T."/>
            <person name="Pu L."/>
            <person name="Thornton R."/>
            <person name="Saada N."/>
            <person name="Wilczek-Boney K.B."/>
            <person name="Lee S."/>
            <person name="Kovar C."/>
            <person name="Wu Y."/>
            <person name="Scherer S.E."/>
            <person name="Worley K.C."/>
            <person name="Muzny D.M."/>
            <person name="Gibbs R."/>
        </authorList>
    </citation>
    <scope>NUCLEOTIDE SEQUENCE</scope>
    <source>
        <strain evidence="11">Brora</strain>
    </source>
</reference>
<feature type="region of interest" description="Disordered" evidence="9">
    <location>
        <begin position="118"/>
        <end position="156"/>
    </location>
</feature>
<evidence type="ECO:0000256" key="1">
    <source>
        <dbReference type="ARBA" id="ARBA00004146"/>
    </source>
</evidence>
<dbReference type="HOGENOM" id="CLU_1050964_0_0_1"/>
<sequence>MGARSWTEGRTARQHHPPPHHNPAAAVTTGQTQRLQPDSHRPNQLHPASSVLYVPVSNQERLLREKVSLQDRQIRNKSVRLDLELGLPPSLPLPDGEEPYGSLQNFHMRDPEQEREIYSKCIRPPPNRTVFESGSPPLYRSNSHGSESGSLTPPRDCNSTQLVMRCHSANNNAAATRNGNMGAAGAARNSTSASSVLRCSSHSHHHLHPHPHPHQQQHLALPATTNLVLAPMARHSASCAPDGEPPPGYSEAIATSGGQQPNNGV</sequence>
<dbReference type="InterPro" id="IPR043445">
    <property type="entry name" value="TMEPAI/LRAD4"/>
</dbReference>
<evidence type="ECO:0000256" key="4">
    <source>
        <dbReference type="ARBA" id="ARBA00022692"/>
    </source>
</evidence>
<feature type="region of interest" description="Disordered" evidence="9">
    <location>
        <begin position="85"/>
        <end position="104"/>
    </location>
</feature>
<evidence type="ECO:0000256" key="7">
    <source>
        <dbReference type="ARBA" id="ARBA00022989"/>
    </source>
</evidence>
<feature type="region of interest" description="Disordered" evidence="9">
    <location>
        <begin position="234"/>
        <end position="265"/>
    </location>
</feature>
<evidence type="ECO:0000256" key="5">
    <source>
        <dbReference type="ARBA" id="ARBA00022700"/>
    </source>
</evidence>
<accession>T1J504</accession>
<keyword evidence="8" id="KW-0472">Membrane</keyword>
<dbReference type="GO" id="GO:0070412">
    <property type="term" value="F:R-SMAD binding"/>
    <property type="evidence" value="ECO:0007669"/>
    <property type="project" value="InterPro"/>
</dbReference>
<evidence type="ECO:0000256" key="2">
    <source>
        <dbReference type="ARBA" id="ARBA00004190"/>
    </source>
</evidence>
<keyword evidence="7" id="KW-1133">Transmembrane helix</keyword>
<proteinExistence type="inferred from homology"/>
<feature type="compositionally biased region" description="Polar residues" evidence="9">
    <location>
        <begin position="256"/>
        <end position="265"/>
    </location>
</feature>
<feature type="region of interest" description="Disordered" evidence="9">
    <location>
        <begin position="1"/>
        <end position="48"/>
    </location>
</feature>
<organism evidence="10 11">
    <name type="scientific">Strigamia maritima</name>
    <name type="common">European centipede</name>
    <name type="synonym">Geophilus maritimus</name>
    <dbReference type="NCBI Taxonomy" id="126957"/>
    <lineage>
        <taxon>Eukaryota</taxon>
        <taxon>Metazoa</taxon>
        <taxon>Ecdysozoa</taxon>
        <taxon>Arthropoda</taxon>
        <taxon>Myriapoda</taxon>
        <taxon>Chilopoda</taxon>
        <taxon>Pleurostigmophora</taxon>
        <taxon>Geophilomorpha</taxon>
        <taxon>Linotaeniidae</taxon>
        <taxon>Strigamia</taxon>
    </lineage>
</organism>
<dbReference type="GO" id="GO:0031901">
    <property type="term" value="C:early endosome membrane"/>
    <property type="evidence" value="ECO:0007669"/>
    <property type="project" value="UniProtKB-SubCell"/>
</dbReference>
<keyword evidence="6" id="KW-0967">Endosome</keyword>
<comment type="similarity">
    <text evidence="3">Belongs to the PMEPA1 family.</text>
</comment>
<keyword evidence="5" id="KW-0734">Signal transduction inhibitor</keyword>
<evidence type="ECO:0000256" key="6">
    <source>
        <dbReference type="ARBA" id="ARBA00022753"/>
    </source>
</evidence>
<evidence type="ECO:0000313" key="10">
    <source>
        <dbReference type="EnsemblMetazoa" id="SMAR008701-PA"/>
    </source>
</evidence>
<reference evidence="10" key="2">
    <citation type="submission" date="2015-02" db="UniProtKB">
        <authorList>
            <consortium name="EnsemblMetazoa"/>
        </authorList>
    </citation>
    <scope>IDENTIFICATION</scope>
</reference>
<evidence type="ECO:0000313" key="11">
    <source>
        <dbReference type="Proteomes" id="UP000014500"/>
    </source>
</evidence>
<protein>
    <submittedName>
        <fullName evidence="10">Uncharacterized protein</fullName>
    </submittedName>
</protein>
<name>T1J504_STRMM</name>
<keyword evidence="11" id="KW-1185">Reference proteome</keyword>
<dbReference type="PANTHER" id="PTHR16514">
    <property type="entry name" value="LOW DENSITY LIPOPROTEIN RECEPTOR CLASS A DOMAIN-CONTAINING 4A"/>
    <property type="match status" value="1"/>
</dbReference>
<feature type="compositionally biased region" description="Polar residues" evidence="9">
    <location>
        <begin position="140"/>
        <end position="156"/>
    </location>
</feature>